<reference evidence="2 3" key="1">
    <citation type="submission" date="2024-06" db="EMBL/GenBank/DDBJ databases">
        <title>The draft genome of Grus japonensis, version 3.</title>
        <authorList>
            <person name="Nabeshima K."/>
            <person name="Suzuki S."/>
            <person name="Onuma M."/>
        </authorList>
    </citation>
    <scope>NUCLEOTIDE SEQUENCE [LARGE SCALE GENOMIC DNA]</scope>
    <source>
        <strain evidence="2 3">451A</strain>
    </source>
</reference>
<dbReference type="AlphaFoldDB" id="A0ABC9XZF8"/>
<accession>A0ABC9XZF8</accession>
<gene>
    <name evidence="2" type="ORF">GRJ2_002741300</name>
</gene>
<dbReference type="InterPro" id="IPR000477">
    <property type="entry name" value="RT_dom"/>
</dbReference>
<organism evidence="2 3">
    <name type="scientific">Grus japonensis</name>
    <name type="common">Japanese crane</name>
    <name type="synonym">Red-crowned crane</name>
    <dbReference type="NCBI Taxonomy" id="30415"/>
    <lineage>
        <taxon>Eukaryota</taxon>
        <taxon>Metazoa</taxon>
        <taxon>Chordata</taxon>
        <taxon>Craniata</taxon>
        <taxon>Vertebrata</taxon>
        <taxon>Euteleostomi</taxon>
        <taxon>Archelosauria</taxon>
        <taxon>Archosauria</taxon>
        <taxon>Dinosauria</taxon>
        <taxon>Saurischia</taxon>
        <taxon>Theropoda</taxon>
        <taxon>Coelurosauria</taxon>
        <taxon>Aves</taxon>
        <taxon>Neognathae</taxon>
        <taxon>Neoaves</taxon>
        <taxon>Gruiformes</taxon>
        <taxon>Gruidae</taxon>
        <taxon>Grus</taxon>
    </lineage>
</organism>
<evidence type="ECO:0000313" key="3">
    <source>
        <dbReference type="Proteomes" id="UP001623348"/>
    </source>
</evidence>
<evidence type="ECO:0000313" key="2">
    <source>
        <dbReference type="EMBL" id="GAB0202757.1"/>
    </source>
</evidence>
<feature type="domain" description="Reverse transcriptase" evidence="1">
    <location>
        <begin position="4"/>
        <end position="86"/>
    </location>
</feature>
<dbReference type="PANTHER" id="PTHR33332">
    <property type="entry name" value="REVERSE TRANSCRIPTASE DOMAIN-CONTAINING PROTEIN"/>
    <property type="match status" value="1"/>
</dbReference>
<dbReference type="GO" id="GO:0004860">
    <property type="term" value="F:protein kinase inhibitor activity"/>
    <property type="evidence" value="ECO:0007669"/>
    <property type="project" value="UniProtKB-KW"/>
</dbReference>
<dbReference type="EMBL" id="BAAFJT010000040">
    <property type="protein sequence ID" value="GAB0202757.1"/>
    <property type="molecule type" value="Genomic_DNA"/>
</dbReference>
<keyword evidence="3" id="KW-1185">Reference proteome</keyword>
<dbReference type="Pfam" id="PF00078">
    <property type="entry name" value="RVT_1"/>
    <property type="match status" value="1"/>
</dbReference>
<proteinExistence type="predicted"/>
<comment type="caution">
    <text evidence="2">The sequence shown here is derived from an EMBL/GenBank/DDBJ whole genome shotgun (WGS) entry which is preliminary data.</text>
</comment>
<evidence type="ECO:0000259" key="1">
    <source>
        <dbReference type="Pfam" id="PF00078"/>
    </source>
</evidence>
<sequence>MSRWRSVTSGVPQGSILGPLPFNIFINDIDSGIKCTISKFADDTKLSGAVDTLGAWDAIQRDLDKLKKWAHVNFMKFNKAKCEVLHMGGGNPRYQYRLGDEGIESSPGKNDLGVLVD</sequence>
<name>A0ABC9XZF8_GRUJA</name>
<protein>
    <submittedName>
        <fullName evidence="2">cAMP-dependent protein kinase inhibitor alpha</fullName>
    </submittedName>
</protein>
<keyword evidence="2" id="KW-0649">Protein kinase inhibitor</keyword>
<dbReference type="Proteomes" id="UP001623348">
    <property type="component" value="Unassembled WGS sequence"/>
</dbReference>